<dbReference type="RefSeq" id="XP_047761886.1">
    <property type="nucleotide sequence ID" value="XM_047905439.1"/>
</dbReference>
<reference evidence="3" key="2">
    <citation type="journal article" date="2022" name="Microb. Genom.">
        <title>A chromosome-scale genome assembly of the tomato pathogen Cladosporium fulvum reveals a compartmentalized genome architecture and the presence of a dispensable chromosome.</title>
        <authorList>
            <person name="Zaccaron A.Z."/>
            <person name="Chen L.H."/>
            <person name="Samaras A."/>
            <person name="Stergiopoulos I."/>
        </authorList>
    </citation>
    <scope>NUCLEOTIDE SEQUENCE</scope>
    <source>
        <strain evidence="3">Race5_Kim</strain>
    </source>
</reference>
<keyword evidence="4" id="KW-1185">Reference proteome</keyword>
<evidence type="ECO:0000313" key="3">
    <source>
        <dbReference type="EMBL" id="UJO17520.1"/>
    </source>
</evidence>
<feature type="signal peptide" evidence="1">
    <location>
        <begin position="1"/>
        <end position="25"/>
    </location>
</feature>
<dbReference type="Proteomes" id="UP000756132">
    <property type="component" value="Chromosome 5"/>
</dbReference>
<gene>
    <name evidence="3" type="ORF">CLAFUR5_06291</name>
</gene>
<dbReference type="InterPro" id="IPR024311">
    <property type="entry name" value="Lipocalin-like"/>
</dbReference>
<evidence type="ECO:0000313" key="4">
    <source>
        <dbReference type="Proteomes" id="UP000756132"/>
    </source>
</evidence>
<name>A0A9Q8P8R8_PASFU</name>
<dbReference type="OrthoDB" id="3904217at2759"/>
<dbReference type="AlphaFoldDB" id="A0A9Q8P8R8"/>
<dbReference type="Pfam" id="PF13924">
    <property type="entry name" value="Lipocalin_5"/>
    <property type="match status" value="1"/>
</dbReference>
<evidence type="ECO:0000259" key="2">
    <source>
        <dbReference type="Pfam" id="PF13924"/>
    </source>
</evidence>
<sequence>MMSTRMIFQRLTVVSFLLLSASTFALPHHPTGENASSDSDNASCQSFYPDSAILEAIAGTYSLINTTSALNGEPIPDEAYGEHPVGIITYSKSGWMSATITATEPELRPNLTFPFQPEDAETDWALVGKHSIGYAGPVTISRDIPATPIRGQIFHGPLTVANVPSWVNTLQRRNYTIHNTAEGKLLNIQSVRGGGYTGELWWRKVD</sequence>
<protein>
    <recommendedName>
        <fullName evidence="2">Lipocalin-like domain-containing protein</fullName>
    </recommendedName>
</protein>
<proteinExistence type="predicted"/>
<keyword evidence="1" id="KW-0732">Signal</keyword>
<dbReference type="KEGG" id="ffu:CLAFUR5_06291"/>
<organism evidence="3 4">
    <name type="scientific">Passalora fulva</name>
    <name type="common">Tomato leaf mold</name>
    <name type="synonym">Cladosporium fulvum</name>
    <dbReference type="NCBI Taxonomy" id="5499"/>
    <lineage>
        <taxon>Eukaryota</taxon>
        <taxon>Fungi</taxon>
        <taxon>Dikarya</taxon>
        <taxon>Ascomycota</taxon>
        <taxon>Pezizomycotina</taxon>
        <taxon>Dothideomycetes</taxon>
        <taxon>Dothideomycetidae</taxon>
        <taxon>Mycosphaerellales</taxon>
        <taxon>Mycosphaerellaceae</taxon>
        <taxon>Fulvia</taxon>
    </lineage>
</organism>
<accession>A0A9Q8P8R8</accession>
<dbReference type="EMBL" id="CP090167">
    <property type="protein sequence ID" value="UJO17520.1"/>
    <property type="molecule type" value="Genomic_DNA"/>
</dbReference>
<evidence type="ECO:0000256" key="1">
    <source>
        <dbReference type="SAM" id="SignalP"/>
    </source>
</evidence>
<feature type="chain" id="PRO_5040506167" description="Lipocalin-like domain-containing protein" evidence="1">
    <location>
        <begin position="26"/>
        <end position="206"/>
    </location>
</feature>
<feature type="domain" description="Lipocalin-like" evidence="2">
    <location>
        <begin position="59"/>
        <end position="204"/>
    </location>
</feature>
<reference evidence="3" key="1">
    <citation type="submission" date="2021-12" db="EMBL/GenBank/DDBJ databases">
        <authorList>
            <person name="Zaccaron A."/>
            <person name="Stergiopoulos I."/>
        </authorList>
    </citation>
    <scope>NUCLEOTIDE SEQUENCE</scope>
    <source>
        <strain evidence="3">Race5_Kim</strain>
    </source>
</reference>
<dbReference type="GeneID" id="71986169"/>